<dbReference type="SUPFAM" id="SSF52317">
    <property type="entry name" value="Class I glutamine amidotransferase-like"/>
    <property type="match status" value="1"/>
</dbReference>
<evidence type="ECO:0000313" key="3">
    <source>
        <dbReference type="Proteomes" id="UP000886842"/>
    </source>
</evidence>
<evidence type="ECO:0000259" key="1">
    <source>
        <dbReference type="Pfam" id="PF06283"/>
    </source>
</evidence>
<feature type="domain" description="ThuA-like" evidence="1">
    <location>
        <begin position="46"/>
        <end position="219"/>
    </location>
</feature>
<evidence type="ECO:0000313" key="2">
    <source>
        <dbReference type="EMBL" id="HIT76095.1"/>
    </source>
</evidence>
<reference evidence="2" key="2">
    <citation type="journal article" date="2021" name="PeerJ">
        <title>Extensive microbial diversity within the chicken gut microbiome revealed by metagenomics and culture.</title>
        <authorList>
            <person name="Gilroy R."/>
            <person name="Ravi A."/>
            <person name="Getino M."/>
            <person name="Pursley I."/>
            <person name="Horton D.L."/>
            <person name="Alikhan N.F."/>
            <person name="Baker D."/>
            <person name="Gharbi K."/>
            <person name="Hall N."/>
            <person name="Watson M."/>
            <person name="Adriaenssens E.M."/>
            <person name="Foster-Nyarko E."/>
            <person name="Jarju S."/>
            <person name="Secka A."/>
            <person name="Antonio M."/>
            <person name="Oren A."/>
            <person name="Chaudhuri R.R."/>
            <person name="La Ragione R."/>
            <person name="Hildebrand F."/>
            <person name="Pallen M.J."/>
        </authorList>
    </citation>
    <scope>NUCLEOTIDE SEQUENCE</scope>
    <source>
        <strain evidence="2">ChiGjej1B1-24693</strain>
    </source>
</reference>
<dbReference type="InterPro" id="IPR029062">
    <property type="entry name" value="Class_I_gatase-like"/>
</dbReference>
<proteinExistence type="predicted"/>
<dbReference type="AlphaFoldDB" id="A0A9D1KMW9"/>
<comment type="caution">
    <text evidence="2">The sequence shown here is derived from an EMBL/GenBank/DDBJ whole genome shotgun (WGS) entry which is preliminary data.</text>
</comment>
<organism evidence="2 3">
    <name type="scientific">Candidatus Avipropionibacterium avicola</name>
    <dbReference type="NCBI Taxonomy" id="2840701"/>
    <lineage>
        <taxon>Bacteria</taxon>
        <taxon>Bacillati</taxon>
        <taxon>Actinomycetota</taxon>
        <taxon>Actinomycetes</taxon>
        <taxon>Propionibacteriales</taxon>
        <taxon>Propionibacteriaceae</taxon>
        <taxon>Propionibacteriaceae incertae sedis</taxon>
        <taxon>Candidatus Avipropionibacterium</taxon>
    </lineage>
</organism>
<dbReference type="Gene3D" id="3.40.50.880">
    <property type="match status" value="1"/>
</dbReference>
<dbReference type="InterPro" id="IPR029010">
    <property type="entry name" value="ThuA-like"/>
</dbReference>
<name>A0A9D1KMW9_9ACTN</name>
<dbReference type="Proteomes" id="UP000886842">
    <property type="component" value="Unassembled WGS sequence"/>
</dbReference>
<sequence length="229" mass="24206">MIRILSGAGRYADPWHPFLVTTAGIASVAAELDLDHEAADVTPDTLGDLDGVDVLVVNVGGGGPDPDLSPDRAWSEAFATAEAWLRMGGAMLATHQATNGFPDWPGYRSLLGGEWVPGTSNHPAISDAVFTARPGAEADPLLAGLPGAPQAPRVEAWDERYSHLVMSPEAQVLLEHELDGQAQPVVWRSGADGVRILVDALGHGPESYESPSRRQLLANELLELSAPVN</sequence>
<dbReference type="Pfam" id="PF06283">
    <property type="entry name" value="ThuA"/>
    <property type="match status" value="1"/>
</dbReference>
<accession>A0A9D1KMW9</accession>
<dbReference type="EMBL" id="DVLP01000322">
    <property type="protein sequence ID" value="HIT76095.1"/>
    <property type="molecule type" value="Genomic_DNA"/>
</dbReference>
<gene>
    <name evidence="2" type="ORF">IAA98_10950</name>
</gene>
<reference evidence="2" key="1">
    <citation type="submission" date="2020-10" db="EMBL/GenBank/DDBJ databases">
        <authorList>
            <person name="Gilroy R."/>
        </authorList>
    </citation>
    <scope>NUCLEOTIDE SEQUENCE</scope>
    <source>
        <strain evidence="2">ChiGjej1B1-24693</strain>
    </source>
</reference>
<protein>
    <submittedName>
        <fullName evidence="2">ThuA domain-containing protein</fullName>
    </submittedName>
</protein>